<feature type="domain" description="Formyl transferase N-terminal" evidence="5">
    <location>
        <begin position="125"/>
        <end position="228"/>
    </location>
</feature>
<evidence type="ECO:0000313" key="7">
    <source>
        <dbReference type="EMBL" id="KAJ3987884.1"/>
    </source>
</evidence>
<feature type="domain" description="Formyl transferase C-terminal" evidence="6">
    <location>
        <begin position="252"/>
        <end position="355"/>
    </location>
</feature>
<evidence type="ECO:0000313" key="8">
    <source>
        <dbReference type="Proteomes" id="UP001163850"/>
    </source>
</evidence>
<organism evidence="7 8">
    <name type="scientific">Lentinula detonsa</name>
    <dbReference type="NCBI Taxonomy" id="2804962"/>
    <lineage>
        <taxon>Eukaryota</taxon>
        <taxon>Fungi</taxon>
        <taxon>Dikarya</taxon>
        <taxon>Basidiomycota</taxon>
        <taxon>Agaricomycotina</taxon>
        <taxon>Agaricomycetes</taxon>
        <taxon>Agaricomycetidae</taxon>
        <taxon>Agaricales</taxon>
        <taxon>Marasmiineae</taxon>
        <taxon>Omphalotaceae</taxon>
        <taxon>Lentinula</taxon>
    </lineage>
</organism>
<comment type="caution">
    <text evidence="7">The sequence shown here is derived from an EMBL/GenBank/DDBJ whole genome shotgun (WGS) entry which is preliminary data.</text>
</comment>
<dbReference type="EC" id="2.1.2.9" evidence="2"/>
<name>A0AA38Q5E1_9AGAR</name>
<dbReference type="GO" id="GO:0004479">
    <property type="term" value="F:methionyl-tRNA formyltransferase activity"/>
    <property type="evidence" value="ECO:0007669"/>
    <property type="project" value="UniProtKB-EC"/>
</dbReference>
<dbReference type="InterPro" id="IPR041711">
    <property type="entry name" value="Met-tRNA-FMT_N"/>
</dbReference>
<evidence type="ECO:0000259" key="5">
    <source>
        <dbReference type="Pfam" id="PF00551"/>
    </source>
</evidence>
<dbReference type="InterPro" id="IPR005793">
    <property type="entry name" value="Formyl_trans_C"/>
</dbReference>
<dbReference type="Pfam" id="PF02911">
    <property type="entry name" value="Formyl_trans_C"/>
    <property type="match status" value="1"/>
</dbReference>
<dbReference type="SUPFAM" id="SSF53328">
    <property type="entry name" value="Formyltransferase"/>
    <property type="match status" value="1"/>
</dbReference>
<dbReference type="GO" id="GO:0005739">
    <property type="term" value="C:mitochondrion"/>
    <property type="evidence" value="ECO:0007669"/>
    <property type="project" value="TreeGrafter"/>
</dbReference>
<dbReference type="SUPFAM" id="SSF50486">
    <property type="entry name" value="FMT C-terminal domain-like"/>
    <property type="match status" value="1"/>
</dbReference>
<dbReference type="PANTHER" id="PTHR11138:SF5">
    <property type="entry name" value="METHIONYL-TRNA FORMYLTRANSFERASE, MITOCHONDRIAL"/>
    <property type="match status" value="1"/>
</dbReference>
<dbReference type="InterPro" id="IPR011034">
    <property type="entry name" value="Formyl_transferase-like_C_sf"/>
</dbReference>
<proteinExistence type="inferred from homology"/>
<protein>
    <recommendedName>
        <fullName evidence="2">methionyl-tRNA formyltransferase</fullName>
        <ecNumber evidence="2">2.1.2.9</ecNumber>
    </recommendedName>
</protein>
<dbReference type="InterPro" id="IPR002376">
    <property type="entry name" value="Formyl_transf_N"/>
</dbReference>
<dbReference type="Proteomes" id="UP001163850">
    <property type="component" value="Unassembled WGS sequence"/>
</dbReference>
<evidence type="ECO:0000256" key="4">
    <source>
        <dbReference type="ARBA" id="ARBA00022917"/>
    </source>
</evidence>
<evidence type="ECO:0000256" key="1">
    <source>
        <dbReference type="ARBA" id="ARBA00010699"/>
    </source>
</evidence>
<sequence length="384" mass="43118">MYWLPKCRQKHLPRFKFNVHSRRTTSSSSPTWGDQFRILFLGRDEFSCLVLQELHRSDVWQDIHLATNPDEKVDRGSRLSVSPLKIFGHSIGLPVYTIPPKSEFKNWAIPPPFTNVDGPPSPQHVIITASFGRILPFRMLKLFAPERRLNVHPSLLPAYRGAAPIQHAIMNAERETGVCVTKMLKRSEGIDAGPIWGTRTMSMLDDISFADLRDKLAVEGGQLLVSVLRDMMTGKAVSKPQSQTNISYAPTISFKDATLDFTTMTAAAIVQTYRAIGHQRPLTVYLPTIKTLQMHSPSVHTSPPPYTPTVPGRACYSKPDKAILIRCADNSVLSVRKVKQEGRALLDAREWWSGAKSFGLVVDNEINFDSQDDVDQWLQPEFIG</sequence>
<evidence type="ECO:0000259" key="6">
    <source>
        <dbReference type="Pfam" id="PF02911"/>
    </source>
</evidence>
<dbReference type="AlphaFoldDB" id="A0AA38Q5E1"/>
<dbReference type="Pfam" id="PF00551">
    <property type="entry name" value="Formyl_trans_N"/>
    <property type="match status" value="1"/>
</dbReference>
<dbReference type="EMBL" id="MU801917">
    <property type="protein sequence ID" value="KAJ3987884.1"/>
    <property type="molecule type" value="Genomic_DNA"/>
</dbReference>
<reference evidence="7" key="1">
    <citation type="submission" date="2022-08" db="EMBL/GenBank/DDBJ databases">
        <authorList>
            <consortium name="DOE Joint Genome Institute"/>
            <person name="Min B."/>
            <person name="Riley R."/>
            <person name="Sierra-Patev S."/>
            <person name="Naranjo-Ortiz M."/>
            <person name="Looney B."/>
            <person name="Konkel Z."/>
            <person name="Slot J.C."/>
            <person name="Sakamoto Y."/>
            <person name="Steenwyk J.L."/>
            <person name="Rokas A."/>
            <person name="Carro J."/>
            <person name="Camarero S."/>
            <person name="Ferreira P."/>
            <person name="Molpeceres G."/>
            <person name="Ruiz-Duenas F.J."/>
            <person name="Serrano A."/>
            <person name="Henrissat B."/>
            <person name="Drula E."/>
            <person name="Hughes K.W."/>
            <person name="Mata J.L."/>
            <person name="Ishikawa N.K."/>
            <person name="Vargas-Isla R."/>
            <person name="Ushijima S."/>
            <person name="Smith C.A."/>
            <person name="Ahrendt S."/>
            <person name="Andreopoulos W."/>
            <person name="He G."/>
            <person name="Labutti K."/>
            <person name="Lipzen A."/>
            <person name="Ng V."/>
            <person name="Sandor L."/>
            <person name="Barry K."/>
            <person name="Martinez A.T."/>
            <person name="Xiao Y."/>
            <person name="Gibbons J.G."/>
            <person name="Terashima K."/>
            <person name="Hibbett D.S."/>
            <person name="Grigoriev I.V."/>
        </authorList>
    </citation>
    <scope>NUCLEOTIDE SEQUENCE</scope>
    <source>
        <strain evidence="7">TFB7829</strain>
    </source>
</reference>
<dbReference type="Gene3D" id="3.40.50.12230">
    <property type="match status" value="1"/>
</dbReference>
<gene>
    <name evidence="7" type="ORF">F5890DRAFT_1495456</name>
</gene>
<evidence type="ECO:0000256" key="3">
    <source>
        <dbReference type="ARBA" id="ARBA00022679"/>
    </source>
</evidence>
<comment type="similarity">
    <text evidence="1">Belongs to the Fmt family.</text>
</comment>
<dbReference type="CDD" id="cd08646">
    <property type="entry name" value="FMT_core_Met-tRNA-FMT_N"/>
    <property type="match status" value="1"/>
</dbReference>
<evidence type="ECO:0000256" key="2">
    <source>
        <dbReference type="ARBA" id="ARBA00012261"/>
    </source>
</evidence>
<accession>A0AA38Q5E1</accession>
<keyword evidence="3 7" id="KW-0808">Transferase</keyword>
<keyword evidence="4" id="KW-0648">Protein biosynthesis</keyword>
<dbReference type="PANTHER" id="PTHR11138">
    <property type="entry name" value="METHIONYL-TRNA FORMYLTRANSFERASE"/>
    <property type="match status" value="1"/>
</dbReference>
<dbReference type="InterPro" id="IPR036477">
    <property type="entry name" value="Formyl_transf_N_sf"/>
</dbReference>